<accession>A0A7W2JL60</accession>
<dbReference type="Proteomes" id="UP001375228">
    <property type="component" value="Chromosome"/>
</dbReference>
<name>A0A7W2JL60_9PSED</name>
<evidence type="ECO:0000313" key="1">
    <source>
        <dbReference type="EMBL" id="MBA6060990.1"/>
    </source>
</evidence>
<reference evidence="2 4" key="2">
    <citation type="submission" date="2024-03" db="EMBL/GenBank/DDBJ databases">
        <title>Pseudomonas juntendi.</title>
        <authorList>
            <person name="Liu Y."/>
        </authorList>
    </citation>
    <scope>NUCLEOTIDE SEQUENCE [LARGE SCALE GENOMIC DNA]</scope>
    <source>
        <strain evidence="2 4">L4046hy</strain>
    </source>
</reference>
<organism evidence="1 3">
    <name type="scientific">Pseudomonas juntendi</name>
    <dbReference type="NCBI Taxonomy" id="2666183"/>
    <lineage>
        <taxon>Bacteria</taxon>
        <taxon>Pseudomonadati</taxon>
        <taxon>Pseudomonadota</taxon>
        <taxon>Gammaproteobacteria</taxon>
        <taxon>Pseudomonadales</taxon>
        <taxon>Pseudomonadaceae</taxon>
        <taxon>Pseudomonas</taxon>
    </lineage>
</organism>
<dbReference type="AlphaFoldDB" id="A0A7W2JL60"/>
<gene>
    <name evidence="1" type="ORF">H4C44_17610</name>
    <name evidence="2" type="ORF">V9385_22955</name>
</gene>
<reference evidence="1 3" key="1">
    <citation type="submission" date="2020-07" db="EMBL/GenBank/DDBJ databases">
        <title>Diversity of carbapenemase encoding genes among Pseudomonas putida group clinical isolates in a tertiary Brazilian hospital.</title>
        <authorList>
            <person name="Alberto-Lei F."/>
            <person name="Nodari C.S."/>
            <person name="Streling A.P."/>
            <person name="Paulino J.T."/>
            <person name="Bessa-Neto F.O."/>
            <person name="Cayo R."/>
            <person name="Gales A.C."/>
        </authorList>
    </citation>
    <scope>NUCLEOTIDE SEQUENCE [LARGE SCALE GENOMIC DNA]</scope>
    <source>
        <strain evidence="1 3">14535</strain>
    </source>
</reference>
<dbReference type="Proteomes" id="UP000556620">
    <property type="component" value="Unassembled WGS sequence"/>
</dbReference>
<dbReference type="RefSeq" id="WP_115294835.1">
    <property type="nucleotide sequence ID" value="NZ_CP146690.1"/>
</dbReference>
<proteinExistence type="predicted"/>
<evidence type="ECO:0000313" key="2">
    <source>
        <dbReference type="EMBL" id="WWY20438.1"/>
    </source>
</evidence>
<protein>
    <recommendedName>
        <fullName evidence="5">Alginate export domain-containing protein</fullName>
    </recommendedName>
</protein>
<evidence type="ECO:0000313" key="4">
    <source>
        <dbReference type="Proteomes" id="UP001375228"/>
    </source>
</evidence>
<dbReference type="EMBL" id="JACGCU010000032">
    <property type="protein sequence ID" value="MBA6060990.1"/>
    <property type="molecule type" value="Genomic_DNA"/>
</dbReference>
<evidence type="ECO:0008006" key="5">
    <source>
        <dbReference type="Google" id="ProtNLM"/>
    </source>
</evidence>
<dbReference type="SUPFAM" id="SSF56935">
    <property type="entry name" value="Porins"/>
    <property type="match status" value="1"/>
</dbReference>
<keyword evidence="4" id="KW-1185">Reference proteome</keyword>
<sequence>MYRTPRNAGVLLALGLVSVSQFTWAGYKFEDGDLSGEFSFSAGGSTITARNINFGAGVKDLRSGKDRGTKTTWQEIYVKPKVAFDYKLNPDLSLLAGGSVVAASTFGDGDAGGNTRSSDGSASVEEAYAGFRAGNWKFTAGRQDYMIGTGFIVMDGNLDTFGDGAYWLGPRTAFRDSALLAWDGGAAQVQAFSLATDDHLGDFRMNGVNLDYDVGGAVVLGATAMKVDALEGHTPARAARDGMQVYNVRALKAVHPALPALELNGEYAVQRGNGDGVDYDANAWYAEADYTFDMLPFAPVLGYRYTHFSGDSDLTDNRQKAWDPLSKGFIDWGTWLLGDVVGNYLLFNTNQNVHQFSIKNHLTENLTFGVIHYQFSLDEKNYQGTPVDKRRFADETAVYLDWTPTPRLYTSLSYNWVNAKSAAKQVFGDDERFSALELYFTYRY</sequence>
<evidence type="ECO:0000313" key="3">
    <source>
        <dbReference type="Proteomes" id="UP000556620"/>
    </source>
</evidence>
<dbReference type="EMBL" id="CP146691">
    <property type="protein sequence ID" value="WWY20438.1"/>
    <property type="molecule type" value="Genomic_DNA"/>
</dbReference>